<dbReference type="InterPro" id="IPR010982">
    <property type="entry name" value="Lambda_DNA-bd_dom_sf"/>
</dbReference>
<dbReference type="EMBL" id="AEEH01000043">
    <property type="protein sequence ID" value="EFM25283.1"/>
    <property type="molecule type" value="Genomic_DNA"/>
</dbReference>
<keyword evidence="2" id="KW-1133">Transmembrane helix</keyword>
<keyword evidence="5" id="KW-1185">Reference proteome</keyword>
<keyword evidence="1 4" id="KW-0238">DNA-binding</keyword>
<evidence type="ECO:0000313" key="4">
    <source>
        <dbReference type="EMBL" id="EFM25283.1"/>
    </source>
</evidence>
<dbReference type="OrthoDB" id="9815852at2"/>
<feature type="transmembrane region" description="Helical" evidence="2">
    <location>
        <begin position="78"/>
        <end position="100"/>
    </location>
</feature>
<comment type="caution">
    <text evidence="4">The sequence shown here is derived from an EMBL/GenBank/DDBJ whole genome shotgun (WGS) entry which is preliminary data.</text>
</comment>
<dbReference type="Proteomes" id="UP000003280">
    <property type="component" value="Unassembled WGS sequence"/>
</dbReference>
<dbReference type="GO" id="GO:0003677">
    <property type="term" value="F:DNA binding"/>
    <property type="evidence" value="ECO:0007669"/>
    <property type="project" value="UniProtKB-KW"/>
</dbReference>
<keyword evidence="2" id="KW-0472">Membrane</keyword>
<sequence>MNLSDRIRELRKIKGISQDELAEKLGVSRQAISKWENEQSIPDIDKIIMLSDYFEVSTDYLLKGVETVKSMNKKYKNLFLLSFAIVFALVSCVLSFSANRFRRDEILMISIAGAFVGLAVGFVVLYIIKSLKKEDLTK</sequence>
<dbReference type="PANTHER" id="PTHR46558">
    <property type="entry name" value="TRACRIPTIONAL REGULATORY PROTEIN-RELATED-RELATED"/>
    <property type="match status" value="1"/>
</dbReference>
<dbReference type="PROSITE" id="PS50943">
    <property type="entry name" value="HTH_CROC1"/>
    <property type="match status" value="1"/>
</dbReference>
<keyword evidence="2" id="KW-0812">Transmembrane</keyword>
<dbReference type="InterPro" id="IPR001387">
    <property type="entry name" value="Cro/C1-type_HTH"/>
</dbReference>
<evidence type="ECO:0000313" key="5">
    <source>
        <dbReference type="Proteomes" id="UP000003280"/>
    </source>
</evidence>
<evidence type="ECO:0000256" key="1">
    <source>
        <dbReference type="ARBA" id="ARBA00023125"/>
    </source>
</evidence>
<dbReference type="HOGENOM" id="CLU_066192_2_6_9"/>
<dbReference type="eggNOG" id="COG1396">
    <property type="taxonomic scope" value="Bacteria"/>
</dbReference>
<feature type="transmembrane region" description="Helical" evidence="2">
    <location>
        <begin position="106"/>
        <end position="128"/>
    </location>
</feature>
<evidence type="ECO:0000259" key="3">
    <source>
        <dbReference type="PROSITE" id="PS50943"/>
    </source>
</evidence>
<dbReference type="PANTHER" id="PTHR46558:SF13">
    <property type="entry name" value="HTH-TYPE TRANSCRIPTIONAL REGULATOR IMMR"/>
    <property type="match status" value="1"/>
</dbReference>
<reference evidence="4 5" key="1">
    <citation type="submission" date="2010-07" db="EMBL/GenBank/DDBJ databases">
        <authorList>
            <person name="Muzny D."/>
            <person name="Qin X."/>
            <person name="Deng J."/>
            <person name="Jiang H."/>
            <person name="Liu Y."/>
            <person name="Qu J."/>
            <person name="Song X.-Z."/>
            <person name="Zhang L."/>
            <person name="Thornton R."/>
            <person name="Coyle M."/>
            <person name="Francisco L."/>
            <person name="Jackson L."/>
            <person name="Javaid M."/>
            <person name="Korchina V."/>
            <person name="Kovar C."/>
            <person name="Mata R."/>
            <person name="Mathew T."/>
            <person name="Ngo R."/>
            <person name="Nguyen L."/>
            <person name="Nguyen N."/>
            <person name="Okwuonu G."/>
            <person name="Ongeri F."/>
            <person name="Pham C."/>
            <person name="Simmons D."/>
            <person name="Wilczek-Boney K."/>
            <person name="Hale W."/>
            <person name="Jakkamsetti A."/>
            <person name="Pham P."/>
            <person name="Ruth R."/>
            <person name="San Lucas F."/>
            <person name="Warren J."/>
            <person name="Zhang J."/>
            <person name="Zhao Z."/>
            <person name="Zhou C."/>
            <person name="Zhu D."/>
            <person name="Lee S."/>
            <person name="Bess C."/>
            <person name="Blankenburg K."/>
            <person name="Forbes L."/>
            <person name="Fu Q."/>
            <person name="Gubbala S."/>
            <person name="Hirani K."/>
            <person name="Jayaseelan J.C."/>
            <person name="Lara F."/>
            <person name="Munidasa M."/>
            <person name="Palculict T."/>
            <person name="Patil S."/>
            <person name="Pu L.-L."/>
            <person name="Saada N."/>
            <person name="Tang L."/>
            <person name="Weissenberger G."/>
            <person name="Zhu Y."/>
            <person name="Hemphill L."/>
            <person name="Shang Y."/>
            <person name="Youmans B."/>
            <person name="Ayvaz T."/>
            <person name="Ross M."/>
            <person name="Santibanez J."/>
            <person name="Aqrawi P."/>
            <person name="Gross S."/>
            <person name="Joshi V."/>
            <person name="Fowler G."/>
            <person name="Nazareth L."/>
            <person name="Reid J."/>
            <person name="Worley K."/>
            <person name="Petrosino J."/>
            <person name="Highlander S."/>
            <person name="Gibbs R."/>
        </authorList>
    </citation>
    <scope>NUCLEOTIDE SEQUENCE [LARGE SCALE GENOMIC DNA]</scope>
    <source>
        <strain evidence="4 5">ATCC BAA-1640</strain>
    </source>
</reference>
<dbReference type="CDD" id="cd00093">
    <property type="entry name" value="HTH_XRE"/>
    <property type="match status" value="1"/>
</dbReference>
<dbReference type="SMART" id="SM00530">
    <property type="entry name" value="HTH_XRE"/>
    <property type="match status" value="1"/>
</dbReference>
<dbReference type="AlphaFoldDB" id="E0NLU2"/>
<dbReference type="SUPFAM" id="SSF47413">
    <property type="entry name" value="lambda repressor-like DNA-binding domains"/>
    <property type="match status" value="1"/>
</dbReference>
<organism evidence="4 5">
    <name type="scientific">Peptoniphilus duerdenii ATCC BAA-1640</name>
    <dbReference type="NCBI Taxonomy" id="862517"/>
    <lineage>
        <taxon>Bacteria</taxon>
        <taxon>Bacillati</taxon>
        <taxon>Bacillota</taxon>
        <taxon>Tissierellia</taxon>
        <taxon>Tissierellales</taxon>
        <taxon>Peptoniphilaceae</taxon>
        <taxon>Peptoniphilus</taxon>
    </lineage>
</organism>
<gene>
    <name evidence="4" type="primary">xre</name>
    <name evidence="4" type="ORF">HMPREF9225_1172</name>
</gene>
<dbReference type="STRING" id="862517.HMPREF9225_1172"/>
<feature type="domain" description="HTH cro/C1-type" evidence="3">
    <location>
        <begin position="7"/>
        <end position="61"/>
    </location>
</feature>
<protein>
    <submittedName>
        <fullName evidence="4">DNA-binding helix-turn-helix protein</fullName>
    </submittedName>
</protein>
<dbReference type="Pfam" id="PF01381">
    <property type="entry name" value="HTH_3"/>
    <property type="match status" value="1"/>
</dbReference>
<name>E0NLU2_9FIRM</name>
<dbReference type="Gene3D" id="1.10.260.40">
    <property type="entry name" value="lambda repressor-like DNA-binding domains"/>
    <property type="match status" value="1"/>
</dbReference>
<evidence type="ECO:0000256" key="2">
    <source>
        <dbReference type="SAM" id="Phobius"/>
    </source>
</evidence>
<proteinExistence type="predicted"/>
<accession>E0NLU2</accession>
<dbReference type="RefSeq" id="WP_008901986.1">
    <property type="nucleotide sequence ID" value="NZ_GL397071.1"/>
</dbReference>